<evidence type="ECO:0000313" key="2">
    <source>
        <dbReference type="Proteomes" id="UP000189701"/>
    </source>
</evidence>
<gene>
    <name evidence="3" type="primary">LOC104214959</name>
</gene>
<evidence type="ECO:0000313" key="3">
    <source>
        <dbReference type="RefSeq" id="XP_009762996.1"/>
    </source>
</evidence>
<evidence type="ECO:0000256" key="1">
    <source>
        <dbReference type="SAM" id="MobiDB-lite"/>
    </source>
</evidence>
<dbReference type="RefSeq" id="XP_009762996.1">
    <property type="nucleotide sequence ID" value="XM_009764694.1"/>
</dbReference>
<protein>
    <submittedName>
        <fullName evidence="3">Uncharacterized protein LOC104214959</fullName>
    </submittedName>
</protein>
<name>A0A1U7VDH6_NICSY</name>
<dbReference type="AlphaFoldDB" id="A0A1U7VDH6"/>
<reference evidence="3" key="2">
    <citation type="submission" date="2025-08" db="UniProtKB">
        <authorList>
            <consortium name="RefSeq"/>
        </authorList>
    </citation>
    <scope>IDENTIFICATION</scope>
    <source>
        <tissue evidence="3">Leaf</tissue>
    </source>
</reference>
<keyword evidence="2" id="KW-1185">Reference proteome</keyword>
<dbReference type="eggNOG" id="KOG0017">
    <property type="taxonomic scope" value="Eukaryota"/>
</dbReference>
<proteinExistence type="predicted"/>
<dbReference type="Proteomes" id="UP000189701">
    <property type="component" value="Unplaced"/>
</dbReference>
<dbReference type="PANTHER" id="PTHR33067:SF31">
    <property type="entry name" value="RNA-DIRECTED DNA POLYMERASE"/>
    <property type="match status" value="1"/>
</dbReference>
<accession>A0A1U7VDH6</accession>
<feature type="region of interest" description="Disordered" evidence="1">
    <location>
        <begin position="1"/>
        <end position="22"/>
    </location>
</feature>
<dbReference type="Gene3D" id="2.40.70.10">
    <property type="entry name" value="Acid Proteases"/>
    <property type="match status" value="1"/>
</dbReference>
<dbReference type="PANTHER" id="PTHR33067">
    <property type="entry name" value="RNA-DIRECTED DNA POLYMERASE-RELATED"/>
    <property type="match status" value="1"/>
</dbReference>
<organism evidence="2 3">
    <name type="scientific">Nicotiana sylvestris</name>
    <name type="common">Wood tobacco</name>
    <name type="synonym">South American tobacco</name>
    <dbReference type="NCBI Taxonomy" id="4096"/>
    <lineage>
        <taxon>Eukaryota</taxon>
        <taxon>Viridiplantae</taxon>
        <taxon>Streptophyta</taxon>
        <taxon>Embryophyta</taxon>
        <taxon>Tracheophyta</taxon>
        <taxon>Spermatophyta</taxon>
        <taxon>Magnoliopsida</taxon>
        <taxon>eudicotyledons</taxon>
        <taxon>Gunneridae</taxon>
        <taxon>Pentapetalae</taxon>
        <taxon>asterids</taxon>
        <taxon>lamiids</taxon>
        <taxon>Solanales</taxon>
        <taxon>Solanaceae</taxon>
        <taxon>Nicotianoideae</taxon>
        <taxon>Nicotianeae</taxon>
        <taxon>Nicotiana</taxon>
    </lineage>
</organism>
<sequence>MAVTTRSGRGGEANTSKQKKVVSEDVEVQNDDDLIVDKFILPADFVILDFEVDYELPIIVGRPFLPTGKALVDMEAGELTFRVGDEKVVFHVCKSMKQPNSTDVCSFVDLVTEVDATLEVLQQRKKEIGWTLADIRGLRPASCMHKIILEDDVKPPVEHQMRLNEAMQEVFKEEVINMPWFADVANFFVTGIIPSELSSNQRKKLKRDSLDYYWDEPYLFKICTDGVIQRCIPEEEKMSILNACHSSPYDGHHGGRELLQRF</sequence>
<reference evidence="2" key="1">
    <citation type="journal article" date="2013" name="Genome Biol.">
        <title>Reference genomes and transcriptomes of Nicotiana sylvestris and Nicotiana tomentosiformis.</title>
        <authorList>
            <person name="Sierro N."/>
            <person name="Battey J.N."/>
            <person name="Ouadi S."/>
            <person name="Bovet L."/>
            <person name="Goepfert S."/>
            <person name="Bakaher N."/>
            <person name="Peitsch M.C."/>
            <person name="Ivanov N.V."/>
        </authorList>
    </citation>
    <scope>NUCLEOTIDE SEQUENCE [LARGE SCALE GENOMIC DNA]</scope>
</reference>
<dbReference type="InterPro" id="IPR021109">
    <property type="entry name" value="Peptidase_aspartic_dom_sf"/>
</dbReference>